<dbReference type="GO" id="GO:0006508">
    <property type="term" value="P:proteolysis"/>
    <property type="evidence" value="ECO:0007669"/>
    <property type="project" value="UniProtKB-KW"/>
</dbReference>
<dbReference type="RefSeq" id="XP_033780970.1">
    <property type="nucleotide sequence ID" value="XM_033925079.1"/>
</dbReference>
<dbReference type="PANTHER" id="PTHR48153">
    <property type="entry name" value="UFM1-SPECIFIC PROTEASE 2"/>
    <property type="match status" value="1"/>
</dbReference>
<dbReference type="OrthoDB" id="417506at2759"/>
<protein>
    <submittedName>
        <fullName evidence="5 6">Inactive Ufm1-specific protease 1</fullName>
    </submittedName>
</protein>
<reference evidence="5 6" key="1">
    <citation type="submission" date="2025-04" db="UniProtKB">
        <authorList>
            <consortium name="RefSeq"/>
        </authorList>
    </citation>
    <scope>IDENTIFICATION</scope>
</reference>
<name>A0A6P8Q106_GEOSA</name>
<keyword evidence="4" id="KW-1185">Reference proteome</keyword>
<evidence type="ECO:0000313" key="5">
    <source>
        <dbReference type="RefSeq" id="XP_033780968.1"/>
    </source>
</evidence>
<proteinExistence type="inferred from homology"/>
<evidence type="ECO:0000313" key="8">
    <source>
        <dbReference type="RefSeq" id="XP_033780971.1"/>
    </source>
</evidence>
<sequence length="217" mass="24340">MELQKNVHEGLPLPTISEDCVVTLRGDYLYYHYGCDGLDDRGWGCGYRTLQTLCSWLAGWEGRTQAVPGLYEIQKWLVEIEDKPPSFIGSRSWIGCVEAALCVEQYCGAPCRILHTRPGEKLEGVLETLKGHFQHGGGPVMMGGDTDNSSKGVLGLCVGTSGQYLLVLDPHFYGLCKDKGRLQREGWVQWRNLNSFEPSSFYNFCLPLVQRQTLTEK</sequence>
<dbReference type="Proteomes" id="UP000515159">
    <property type="component" value="Chromosome 16"/>
</dbReference>
<evidence type="ECO:0000256" key="1">
    <source>
        <dbReference type="ARBA" id="ARBA00008552"/>
    </source>
</evidence>
<keyword evidence="2" id="KW-0378">Hydrolase</keyword>
<evidence type="ECO:0000313" key="6">
    <source>
        <dbReference type="RefSeq" id="XP_033780969.1"/>
    </source>
</evidence>
<dbReference type="RefSeq" id="XP_033780969.1">
    <property type="nucleotide sequence ID" value="XM_033925078.1"/>
</dbReference>
<dbReference type="CTD" id="402682"/>
<evidence type="ECO:0000313" key="4">
    <source>
        <dbReference type="Proteomes" id="UP000515159"/>
    </source>
</evidence>
<dbReference type="GO" id="GO:0071567">
    <property type="term" value="F:deUFMylase activity"/>
    <property type="evidence" value="ECO:0007669"/>
    <property type="project" value="UniProtKB-ARBA"/>
</dbReference>
<dbReference type="AlphaFoldDB" id="A0A6P8Q106"/>
<evidence type="ECO:0000313" key="7">
    <source>
        <dbReference type="RefSeq" id="XP_033780970.1"/>
    </source>
</evidence>
<dbReference type="GeneID" id="117350648"/>
<evidence type="ECO:0000259" key="3">
    <source>
        <dbReference type="Pfam" id="PF07910"/>
    </source>
</evidence>
<dbReference type="RefSeq" id="XP_033780971.1">
    <property type="nucleotide sequence ID" value="XM_033925080.1"/>
</dbReference>
<evidence type="ECO:0000313" key="9">
    <source>
        <dbReference type="RefSeq" id="XP_033780972.1"/>
    </source>
</evidence>
<evidence type="ECO:0000313" key="10">
    <source>
        <dbReference type="RefSeq" id="XP_033780973.1"/>
    </source>
</evidence>
<evidence type="ECO:0000256" key="2">
    <source>
        <dbReference type="ARBA" id="ARBA00022801"/>
    </source>
</evidence>
<keyword evidence="5 6" id="KW-0645">Protease</keyword>
<organism evidence="4 8">
    <name type="scientific">Geotrypetes seraphini</name>
    <name type="common">Gaboon caecilian</name>
    <name type="synonym">Caecilia seraphini</name>
    <dbReference type="NCBI Taxonomy" id="260995"/>
    <lineage>
        <taxon>Eukaryota</taxon>
        <taxon>Metazoa</taxon>
        <taxon>Chordata</taxon>
        <taxon>Craniata</taxon>
        <taxon>Vertebrata</taxon>
        <taxon>Euteleostomi</taxon>
        <taxon>Amphibia</taxon>
        <taxon>Gymnophiona</taxon>
        <taxon>Geotrypetes</taxon>
    </lineage>
</organism>
<dbReference type="RefSeq" id="XP_033780972.1">
    <property type="nucleotide sequence ID" value="XM_033925081.1"/>
</dbReference>
<dbReference type="Gene3D" id="3.90.70.130">
    <property type="match status" value="1"/>
</dbReference>
<accession>A0A6P8Q106</accession>
<dbReference type="KEGG" id="gsh:117350648"/>
<gene>
    <name evidence="5 6 7 8 9 10" type="primary">UFSP1</name>
</gene>
<comment type="similarity">
    <text evidence="1">Belongs to the peptidase C78 family.</text>
</comment>
<feature type="domain" description="UFSP1/2/DUB catalytic" evidence="3">
    <location>
        <begin position="23"/>
        <end position="205"/>
    </location>
</feature>
<dbReference type="Pfam" id="PF07910">
    <property type="entry name" value="Peptidase_C78"/>
    <property type="match status" value="1"/>
</dbReference>
<dbReference type="RefSeq" id="XP_033780973.1">
    <property type="nucleotide sequence ID" value="XM_033925082.1"/>
</dbReference>
<dbReference type="RefSeq" id="XP_033780968.1">
    <property type="nucleotide sequence ID" value="XM_033925077.1"/>
</dbReference>
<dbReference type="InterPro" id="IPR012462">
    <property type="entry name" value="UFSP1/2_DUB_cat"/>
</dbReference>
<dbReference type="PANTHER" id="PTHR48153:SF3">
    <property type="entry name" value="INACTIVE UFM1-SPECIFIC PROTEASE 1"/>
    <property type="match status" value="1"/>
</dbReference>